<keyword evidence="2" id="KW-1185">Reference proteome</keyword>
<sequence>MNKYFTKEVRIALAVLAGIVVLFVGMNFLKGVMLFSDDYSYKVQIADANGLTQSNPVYANGLQVGVVRDVTVDFSNMAKGITVTIDVDKRMRIPEGTIAEVDADLMGNLKMNLVLASSSKSIEPGGTIMGRAADGVMNKLADLVPYLETIVPKLDSIMTSVNTLLADPAVVAILRNTETTTANLSTSTAELNRLLAQMNRQVPGLLQKADKTMANTEQLTGNLAKLDVASTMASVDATLKNCEELTNKLNSNSGTIGKLLNDSSLYDNLNATIRDADSLMIDLKAHPKRYVHFSVFGKKDK</sequence>
<dbReference type="EMBL" id="SRZC01000029">
    <property type="protein sequence ID" value="TGX80157.1"/>
    <property type="molecule type" value="Genomic_DNA"/>
</dbReference>
<proteinExistence type="predicted"/>
<evidence type="ECO:0000313" key="1">
    <source>
        <dbReference type="EMBL" id="TGX80157.1"/>
    </source>
</evidence>
<organism evidence="1 2">
    <name type="scientific">Palleniella muris</name>
    <dbReference type="NCBI Taxonomy" id="3038145"/>
    <lineage>
        <taxon>Bacteria</taxon>
        <taxon>Pseudomonadati</taxon>
        <taxon>Bacteroidota</taxon>
        <taxon>Bacteroidia</taxon>
        <taxon>Bacteroidales</taxon>
        <taxon>Prevotellaceae</taxon>
        <taxon>Palleniella</taxon>
    </lineage>
</organism>
<name>A0AC61QLZ9_9BACT</name>
<protein>
    <submittedName>
        <fullName evidence="1">MCE family protein</fullName>
    </submittedName>
</protein>
<accession>A0AC61QLZ9</accession>
<evidence type="ECO:0000313" key="2">
    <source>
        <dbReference type="Proteomes" id="UP000308886"/>
    </source>
</evidence>
<reference evidence="1" key="1">
    <citation type="submission" date="2019-04" db="EMBL/GenBank/DDBJ databases">
        <title>Microbes associate with the intestines of laboratory mice.</title>
        <authorList>
            <person name="Navarre W."/>
            <person name="Wong E."/>
            <person name="Huang K."/>
            <person name="Tropini C."/>
            <person name="Ng K."/>
            <person name="Yu B."/>
        </authorList>
    </citation>
    <scope>NUCLEOTIDE SEQUENCE</scope>
    <source>
        <strain evidence="1">NM73_A23</strain>
    </source>
</reference>
<gene>
    <name evidence="1" type="ORF">E5358_13605</name>
</gene>
<comment type="caution">
    <text evidence="1">The sequence shown here is derived from an EMBL/GenBank/DDBJ whole genome shotgun (WGS) entry which is preliminary data.</text>
</comment>
<dbReference type="Proteomes" id="UP000308886">
    <property type="component" value="Unassembled WGS sequence"/>
</dbReference>